<evidence type="ECO:0000313" key="6">
    <source>
        <dbReference type="RefSeq" id="XP_031760360.1"/>
    </source>
</evidence>
<accession>A0A803JZK3</accession>
<keyword evidence="1" id="KW-0027">Amidation</keyword>
<feature type="signal peptide" evidence="2">
    <location>
        <begin position="1"/>
        <end position="20"/>
    </location>
</feature>
<dbReference type="KEGG" id="xtr:116411705"/>
<organism evidence="4">
    <name type="scientific">Xenopus tropicalis</name>
    <name type="common">Western clawed frog</name>
    <name type="synonym">Silurana tropicalis</name>
    <dbReference type="NCBI Taxonomy" id="8364"/>
    <lineage>
        <taxon>Eukaryota</taxon>
        <taxon>Metazoa</taxon>
        <taxon>Chordata</taxon>
        <taxon>Craniata</taxon>
        <taxon>Vertebrata</taxon>
        <taxon>Euteleostomi</taxon>
        <taxon>Amphibia</taxon>
        <taxon>Batrachia</taxon>
        <taxon>Anura</taxon>
        <taxon>Pipoidea</taxon>
        <taxon>Pipidae</taxon>
        <taxon>Xenopodinae</taxon>
        <taxon>Xenopus</taxon>
        <taxon>Silurana</taxon>
    </lineage>
</organism>
<reference evidence="4" key="2">
    <citation type="submission" date="2021-03" db="UniProtKB">
        <authorList>
            <consortium name="Ensembl"/>
        </authorList>
    </citation>
    <scope>IDENTIFICATION</scope>
</reference>
<reference evidence="6" key="3">
    <citation type="submission" date="2025-04" db="UniProtKB">
        <authorList>
            <consortium name="RefSeq"/>
        </authorList>
    </citation>
    <scope>IDENTIFICATION</scope>
    <source>
        <strain evidence="6">Nigerian</strain>
        <tissue evidence="6">Liver and blood</tissue>
    </source>
</reference>
<evidence type="ECO:0000313" key="7">
    <source>
        <dbReference type="Xenbase" id="XB-GENE-29097571"/>
    </source>
</evidence>
<protein>
    <submittedName>
        <fullName evidence="4 6">Prolevitide-like</fullName>
    </submittedName>
</protein>
<dbReference type="Pfam" id="PF00918">
    <property type="entry name" value="Gastrin"/>
    <property type="match status" value="1"/>
</dbReference>
<dbReference type="AGR" id="Xenbase:XB-GENE-29097571"/>
<evidence type="ECO:0000256" key="2">
    <source>
        <dbReference type="SAM" id="SignalP"/>
    </source>
</evidence>
<keyword evidence="2" id="KW-0732">Signal</keyword>
<name>A0A803JZK3_XENTR</name>
<evidence type="ECO:0000313" key="5">
    <source>
        <dbReference type="Proteomes" id="UP000008143"/>
    </source>
</evidence>
<sequence>MYKGICLCALLAVICANSLAKPTGSADEENDAVERFARGWGDTFGKVLKNFAKVAGVKAAKEHKQTVRSAEPQGLMGTLISKQMKKG</sequence>
<evidence type="ECO:0000313" key="4">
    <source>
        <dbReference type="Ensembl" id="ENSXETP00000113464"/>
    </source>
</evidence>
<dbReference type="GeneTree" id="ENSGT01070000256627"/>
<gene>
    <name evidence="4 6 7" type="primary">LOC116411705</name>
</gene>
<evidence type="ECO:0000259" key="3">
    <source>
        <dbReference type="Pfam" id="PF00918"/>
    </source>
</evidence>
<dbReference type="Ensembl" id="ENSXETT00000122372">
    <property type="protein sequence ID" value="ENSXETP00000113464"/>
    <property type="gene ID" value="ENSXETG00000048298"/>
</dbReference>
<dbReference type="InterPro" id="IPR001651">
    <property type="entry name" value="Gastrin/CCK"/>
</dbReference>
<dbReference type="GO" id="GO:0005179">
    <property type="term" value="F:hormone activity"/>
    <property type="evidence" value="ECO:0007669"/>
    <property type="project" value="InterPro"/>
</dbReference>
<dbReference type="GeneID" id="116411705"/>
<reference evidence="4" key="1">
    <citation type="journal article" date="2010" name="Science">
        <title>The genome of the Western clawed frog Xenopus tropicalis.</title>
        <authorList>
            <person name="Hellsten U."/>
            <person name="Harland R.M."/>
            <person name="Gilchrist M.J."/>
            <person name="Hendrix D."/>
            <person name="Jurka J."/>
            <person name="Kapitonov V."/>
            <person name="Ovcharenko I."/>
            <person name="Putnam N.H."/>
            <person name="Shu S."/>
            <person name="Taher L."/>
            <person name="Blitz I.L."/>
            <person name="Blumberg B."/>
            <person name="Dichmann D.S."/>
            <person name="Dubchak I."/>
            <person name="Amaya E."/>
            <person name="Detter J.C."/>
            <person name="Fletcher R."/>
            <person name="Gerhard D.S."/>
            <person name="Goodstein D."/>
            <person name="Graves T."/>
            <person name="Grigoriev I.V."/>
            <person name="Grimwood J."/>
            <person name="Kawashima T."/>
            <person name="Lindquist E."/>
            <person name="Lucas S.M."/>
            <person name="Mead P.E."/>
            <person name="Mitros T."/>
            <person name="Ogino H."/>
            <person name="Ohta Y."/>
            <person name="Poliakov A.V."/>
            <person name="Pollet N."/>
            <person name="Robert J."/>
            <person name="Salamov A."/>
            <person name="Sater A.K."/>
            <person name="Schmutz J."/>
            <person name="Terry A."/>
            <person name="Vize P.D."/>
            <person name="Warren W.C."/>
            <person name="Wells D."/>
            <person name="Wills A."/>
            <person name="Wilson R.K."/>
            <person name="Zimmerman L.B."/>
            <person name="Zorn A.M."/>
            <person name="Grainger R."/>
            <person name="Grammer T."/>
            <person name="Khokha M.K."/>
            <person name="Richardson P.M."/>
            <person name="Rokhsar D.S."/>
        </authorList>
    </citation>
    <scope>NUCLEOTIDE SEQUENCE [LARGE SCALE GENOMIC DNA]</scope>
    <source>
        <strain evidence="4">Nigerian</strain>
    </source>
</reference>
<dbReference type="GO" id="GO:0005576">
    <property type="term" value="C:extracellular region"/>
    <property type="evidence" value="ECO:0007669"/>
    <property type="project" value="InterPro"/>
</dbReference>
<feature type="domain" description="Gastrin/cholecystokinin peptide hormone" evidence="3">
    <location>
        <begin position="4"/>
        <end position="84"/>
    </location>
</feature>
<evidence type="ECO:0000256" key="1">
    <source>
        <dbReference type="ARBA" id="ARBA00022815"/>
    </source>
</evidence>
<dbReference type="Proteomes" id="UP000008143">
    <property type="component" value="Chromosome 6"/>
</dbReference>
<keyword evidence="5" id="KW-1185">Reference proteome</keyword>
<proteinExistence type="predicted"/>
<dbReference type="RefSeq" id="XP_031760360.1">
    <property type="nucleotide sequence ID" value="XM_031904500.1"/>
</dbReference>
<dbReference type="AlphaFoldDB" id="A0A803JZK3"/>
<dbReference type="OrthoDB" id="10384889at2759"/>
<dbReference type="Xenbase" id="XB-GENE-29097571">
    <property type="gene designation" value="LOC116411705"/>
</dbReference>
<feature type="chain" id="PRO_5044663014" evidence="2">
    <location>
        <begin position="21"/>
        <end position="87"/>
    </location>
</feature>